<dbReference type="PANTHER" id="PTHR42953:SF2">
    <property type="entry name" value="ADHESION PROTEIN"/>
    <property type="match status" value="1"/>
</dbReference>
<accession>A0A3B0VCS5</accession>
<dbReference type="InterPro" id="IPR050492">
    <property type="entry name" value="Bact_metal-bind_prot9"/>
</dbReference>
<keyword evidence="1" id="KW-0813">Transport</keyword>
<dbReference type="GO" id="GO:0046872">
    <property type="term" value="F:metal ion binding"/>
    <property type="evidence" value="ECO:0007669"/>
    <property type="project" value="InterPro"/>
</dbReference>
<dbReference type="SUPFAM" id="SSF53807">
    <property type="entry name" value="Helical backbone' metal receptor"/>
    <property type="match status" value="1"/>
</dbReference>
<protein>
    <submittedName>
        <fullName evidence="3">Zinc ABC transporter, substrate-binding protein ZnuA</fullName>
    </submittedName>
</protein>
<dbReference type="InterPro" id="IPR006127">
    <property type="entry name" value="ZnuA-like"/>
</dbReference>
<dbReference type="Gene3D" id="3.40.50.1980">
    <property type="entry name" value="Nitrogenase molybdenum iron protein domain"/>
    <property type="match status" value="2"/>
</dbReference>
<gene>
    <name evidence="3" type="ORF">MNBD_DELTA02-356</name>
</gene>
<dbReference type="PRINTS" id="PR00691">
    <property type="entry name" value="ADHESINB"/>
</dbReference>
<dbReference type="Pfam" id="PF01297">
    <property type="entry name" value="ZnuA"/>
    <property type="match status" value="1"/>
</dbReference>
<dbReference type="InterPro" id="IPR006129">
    <property type="entry name" value="AdhesinB"/>
</dbReference>
<dbReference type="InterPro" id="IPR006128">
    <property type="entry name" value="Lipoprotein_PsaA-like"/>
</dbReference>
<name>A0A3B0VCS5_9ZZZZ</name>
<dbReference type="GO" id="GO:0007155">
    <property type="term" value="P:cell adhesion"/>
    <property type="evidence" value="ECO:0007669"/>
    <property type="project" value="InterPro"/>
</dbReference>
<evidence type="ECO:0000313" key="3">
    <source>
        <dbReference type="EMBL" id="VAW34649.1"/>
    </source>
</evidence>
<keyword evidence="2" id="KW-0732">Signal</keyword>
<sequence length="311" mass="34144">MKRIVFVWCLLLFSFAAPVRAARSGQVAALNIVATLPWIGSVARDIGKDKVEVKVLVRPSLDPHFIQPKPSMLLAVRRADILIYNGLGLEAGYLPVLVEASRNRLVATGRPGNIDASKFVEVIGFDDKADRSMGDVHPGGNPHYHFSPSNILRVAEGLTAAFALADPVNAGFFRDNLELFRARITEKRREWEGFGLEGKNFIAFHKLFEYLARDFGFEITGYIEPRPGVPPSSAYIQGLVEAMKVSRPAAILTASYYGPRQVQWLARETGIGVVEVPHDVGAGLGGAGEDWFGFMDRVIRAIRSLSLLVGQ</sequence>
<evidence type="ECO:0000256" key="1">
    <source>
        <dbReference type="ARBA" id="ARBA00022448"/>
    </source>
</evidence>
<dbReference type="EMBL" id="UOEZ01000006">
    <property type="protein sequence ID" value="VAW34649.1"/>
    <property type="molecule type" value="Genomic_DNA"/>
</dbReference>
<dbReference type="PANTHER" id="PTHR42953">
    <property type="entry name" value="HIGH-AFFINITY ZINC UPTAKE SYSTEM PROTEIN ZNUA-RELATED"/>
    <property type="match status" value="1"/>
</dbReference>
<reference evidence="3" key="1">
    <citation type="submission" date="2018-06" db="EMBL/GenBank/DDBJ databases">
        <authorList>
            <person name="Zhirakovskaya E."/>
        </authorList>
    </citation>
    <scope>NUCLEOTIDE SEQUENCE</scope>
</reference>
<proteinExistence type="predicted"/>
<dbReference type="PRINTS" id="PR00690">
    <property type="entry name" value="ADHESNFAMILY"/>
</dbReference>
<organism evidence="3">
    <name type="scientific">hydrothermal vent metagenome</name>
    <dbReference type="NCBI Taxonomy" id="652676"/>
    <lineage>
        <taxon>unclassified sequences</taxon>
        <taxon>metagenomes</taxon>
        <taxon>ecological metagenomes</taxon>
    </lineage>
</organism>
<dbReference type="GO" id="GO:0030001">
    <property type="term" value="P:metal ion transport"/>
    <property type="evidence" value="ECO:0007669"/>
    <property type="project" value="InterPro"/>
</dbReference>
<dbReference type="AlphaFoldDB" id="A0A3B0VCS5"/>
<evidence type="ECO:0000256" key="2">
    <source>
        <dbReference type="ARBA" id="ARBA00022729"/>
    </source>
</evidence>